<dbReference type="CDD" id="cd06225">
    <property type="entry name" value="HAMP"/>
    <property type="match status" value="1"/>
</dbReference>
<evidence type="ECO:0000256" key="3">
    <source>
        <dbReference type="ARBA" id="ARBA00023136"/>
    </source>
</evidence>
<evidence type="ECO:0000313" key="9">
    <source>
        <dbReference type="Proteomes" id="UP001230807"/>
    </source>
</evidence>
<sequence length="492" mass="54796">MFKQFQRTLIMNYIWGSGIAVFGVGGLFIFQTLSLSPAEMLILAVIMGLSGMTMIGLELLLYRRHIRPIYHVFHTDAPTYEALQQAFNQTSHFPTLTVKRILGPHLFGLSVPAMSLTAFAIHQGWIDLPYRLIGLAAFGAILIAILHALIEFFLTYRSVETLLLQLQEMSHRLHQRPLQATYRSISVRTKLLISMLVIGVFPVALFILASGVQLSAVEQADAYWQWAALILVVIIGVATFSSFLLYDNIKRPIGALTEGVAALDAGRLNTIDNPYSDEFAQLVTGFNQMVTNVTYRDQENEQLLNSLFVLFAATLDARDSYTAGHSERVAAYSVELAQALQLPNEQIELLRKSALLHDIGKIGIRDDVLLKEGKLTDHEFAQIQEHPTIGIHILNQIALPESLQPIMAGVRSHHERIDGRGYPDGLVGERIPLFGRIMAIADAYDAMTSDRPYRKGMPVEKALSILESGRGTQWDAAFVDVFVQLRRQAVSA</sequence>
<dbReference type="PROSITE" id="PS50885">
    <property type="entry name" value="HAMP"/>
    <property type="match status" value="1"/>
</dbReference>
<dbReference type="InterPro" id="IPR006675">
    <property type="entry name" value="HDIG_dom"/>
</dbReference>
<evidence type="ECO:0000259" key="7">
    <source>
        <dbReference type="PROSITE" id="PS51832"/>
    </source>
</evidence>
<dbReference type="EMBL" id="JASWER010000005">
    <property type="protein sequence ID" value="MDL5376899.1"/>
    <property type="molecule type" value="Genomic_DNA"/>
</dbReference>
<keyword evidence="2" id="KW-1003">Cell membrane</keyword>
<evidence type="ECO:0000256" key="2">
    <source>
        <dbReference type="ARBA" id="ARBA00022475"/>
    </source>
</evidence>
<dbReference type="InterPro" id="IPR037522">
    <property type="entry name" value="HD_GYP_dom"/>
</dbReference>
<evidence type="ECO:0000313" key="8">
    <source>
        <dbReference type="EMBL" id="MDL5376899.1"/>
    </source>
</evidence>
<dbReference type="InterPro" id="IPR006674">
    <property type="entry name" value="HD_domain"/>
</dbReference>
<dbReference type="SUPFAM" id="SSF109604">
    <property type="entry name" value="HD-domain/PDEase-like"/>
    <property type="match status" value="1"/>
</dbReference>
<dbReference type="SMART" id="SM00471">
    <property type="entry name" value="HDc"/>
    <property type="match status" value="1"/>
</dbReference>
<dbReference type="PANTHER" id="PTHR43155">
    <property type="entry name" value="CYCLIC DI-GMP PHOSPHODIESTERASE PA4108-RELATED"/>
    <property type="match status" value="1"/>
</dbReference>
<feature type="transmembrane region" description="Helical" evidence="4">
    <location>
        <begin position="191"/>
        <end position="211"/>
    </location>
</feature>
<dbReference type="Pfam" id="PF13487">
    <property type="entry name" value="HD_5"/>
    <property type="match status" value="1"/>
</dbReference>
<dbReference type="Gene3D" id="1.10.3210.10">
    <property type="entry name" value="Hypothetical protein af1432"/>
    <property type="match status" value="1"/>
</dbReference>
<comment type="caution">
    <text evidence="8">The sequence shown here is derived from an EMBL/GenBank/DDBJ whole genome shotgun (WGS) entry which is preliminary data.</text>
</comment>
<feature type="domain" description="HD-GYP" evidence="7">
    <location>
        <begin position="300"/>
        <end position="492"/>
    </location>
</feature>
<evidence type="ECO:0000256" key="1">
    <source>
        <dbReference type="ARBA" id="ARBA00004236"/>
    </source>
</evidence>
<dbReference type="Gene3D" id="6.10.340.10">
    <property type="match status" value="1"/>
</dbReference>
<proteinExistence type="predicted"/>
<accession>A0ABT7MNV6</accession>
<evidence type="ECO:0000259" key="6">
    <source>
        <dbReference type="PROSITE" id="PS51831"/>
    </source>
</evidence>
<feature type="transmembrane region" description="Helical" evidence="4">
    <location>
        <begin position="40"/>
        <end position="61"/>
    </location>
</feature>
<dbReference type="InterPro" id="IPR003660">
    <property type="entry name" value="HAMP_dom"/>
</dbReference>
<dbReference type="InterPro" id="IPR003607">
    <property type="entry name" value="HD/PDEase_dom"/>
</dbReference>
<evidence type="ECO:0000259" key="5">
    <source>
        <dbReference type="PROSITE" id="PS50885"/>
    </source>
</evidence>
<feature type="domain" description="HD" evidence="6">
    <location>
        <begin position="322"/>
        <end position="447"/>
    </location>
</feature>
<dbReference type="PROSITE" id="PS51831">
    <property type="entry name" value="HD"/>
    <property type="match status" value="1"/>
</dbReference>
<protein>
    <submittedName>
        <fullName evidence="8">HD domain-containing protein</fullName>
    </submittedName>
</protein>
<dbReference type="PROSITE" id="PS51832">
    <property type="entry name" value="HD_GYP"/>
    <property type="match status" value="1"/>
</dbReference>
<dbReference type="SMART" id="SM00304">
    <property type="entry name" value="HAMP"/>
    <property type="match status" value="1"/>
</dbReference>
<gene>
    <name evidence="8" type="ORF">QR695_07745</name>
</gene>
<organism evidence="8 9">
    <name type="scientific">Exiguobacterium mexicanum</name>
    <dbReference type="NCBI Taxonomy" id="340146"/>
    <lineage>
        <taxon>Bacteria</taxon>
        <taxon>Bacillati</taxon>
        <taxon>Bacillota</taxon>
        <taxon>Bacilli</taxon>
        <taxon>Bacillales</taxon>
        <taxon>Bacillales Family XII. Incertae Sedis</taxon>
        <taxon>Exiguobacterium</taxon>
    </lineage>
</organism>
<comment type="subcellular location">
    <subcellularLocation>
        <location evidence="1">Cell membrane</location>
    </subcellularLocation>
</comment>
<feature type="transmembrane region" description="Helical" evidence="4">
    <location>
        <begin position="223"/>
        <end position="246"/>
    </location>
</feature>
<keyword evidence="3 4" id="KW-0472">Membrane</keyword>
<reference evidence="8 9" key="1">
    <citation type="submission" date="2023-06" db="EMBL/GenBank/DDBJ databases">
        <title>Influencing factors and mechanism of Cr(VI) reduction by facultative anaerobic Exiguobacterium sp. PY14.</title>
        <authorList>
            <person name="Zou L."/>
        </authorList>
    </citation>
    <scope>NUCLEOTIDE SEQUENCE [LARGE SCALE GENOMIC DNA]</scope>
    <source>
        <strain evidence="8 9">PY14</strain>
    </source>
</reference>
<dbReference type="RefSeq" id="WP_214718658.1">
    <property type="nucleotide sequence ID" value="NZ_CP183077.1"/>
</dbReference>
<keyword evidence="9" id="KW-1185">Reference proteome</keyword>
<feature type="transmembrane region" description="Helical" evidence="4">
    <location>
        <begin position="12"/>
        <end position="34"/>
    </location>
</feature>
<feature type="transmembrane region" description="Helical" evidence="4">
    <location>
        <begin position="132"/>
        <end position="154"/>
    </location>
</feature>
<evidence type="ECO:0000256" key="4">
    <source>
        <dbReference type="SAM" id="Phobius"/>
    </source>
</evidence>
<dbReference type="Pfam" id="PF00672">
    <property type="entry name" value="HAMP"/>
    <property type="match status" value="1"/>
</dbReference>
<name>A0ABT7MNV6_9BACL</name>
<keyword evidence="4" id="KW-0812">Transmembrane</keyword>
<dbReference type="NCBIfam" id="TIGR00277">
    <property type="entry name" value="HDIG"/>
    <property type="match status" value="1"/>
</dbReference>
<keyword evidence="4" id="KW-1133">Transmembrane helix</keyword>
<feature type="transmembrane region" description="Helical" evidence="4">
    <location>
        <begin position="106"/>
        <end position="126"/>
    </location>
</feature>
<dbReference type="Proteomes" id="UP001230807">
    <property type="component" value="Unassembled WGS sequence"/>
</dbReference>
<feature type="domain" description="HAMP" evidence="5">
    <location>
        <begin position="247"/>
        <end position="298"/>
    </location>
</feature>
<dbReference type="PANTHER" id="PTHR43155:SF2">
    <property type="entry name" value="CYCLIC DI-GMP PHOSPHODIESTERASE PA4108"/>
    <property type="match status" value="1"/>
</dbReference>
<dbReference type="CDD" id="cd00077">
    <property type="entry name" value="HDc"/>
    <property type="match status" value="1"/>
</dbReference>